<evidence type="ECO:0000313" key="2">
    <source>
        <dbReference type="EMBL" id="GES84042.1"/>
    </source>
</evidence>
<proteinExistence type="predicted"/>
<evidence type="ECO:0000313" key="3">
    <source>
        <dbReference type="Proteomes" id="UP000247702"/>
    </source>
</evidence>
<organism evidence="1 3">
    <name type="scientific">Rhizophagus clarus</name>
    <dbReference type="NCBI Taxonomy" id="94130"/>
    <lineage>
        <taxon>Eukaryota</taxon>
        <taxon>Fungi</taxon>
        <taxon>Fungi incertae sedis</taxon>
        <taxon>Mucoromycota</taxon>
        <taxon>Glomeromycotina</taxon>
        <taxon>Glomeromycetes</taxon>
        <taxon>Glomerales</taxon>
        <taxon>Glomeraceae</taxon>
        <taxon>Rhizophagus</taxon>
    </lineage>
</organism>
<reference evidence="1 3" key="1">
    <citation type="submission" date="2017-11" db="EMBL/GenBank/DDBJ databases">
        <title>The genome of Rhizophagus clarus HR1 reveals common genetic basis of auxotrophy among arbuscular mycorrhizal fungi.</title>
        <authorList>
            <person name="Kobayashi Y."/>
        </authorList>
    </citation>
    <scope>NUCLEOTIDE SEQUENCE [LARGE SCALE GENOMIC DNA]</scope>
    <source>
        <strain evidence="1 3">HR1</strain>
    </source>
</reference>
<protein>
    <submittedName>
        <fullName evidence="2">Kinase-like domain-containing protein</fullName>
    </submittedName>
</protein>
<gene>
    <name evidence="2" type="ORF">RCL2_001118300</name>
    <name evidence="1" type="ORF">RclHR1_01920009</name>
</gene>
<dbReference type="AlphaFoldDB" id="A0A2Z6QQR5"/>
<keyword evidence="2" id="KW-0808">Transferase</keyword>
<dbReference type="EMBL" id="BLAL01000075">
    <property type="protein sequence ID" value="GES84042.1"/>
    <property type="molecule type" value="Genomic_DNA"/>
</dbReference>
<evidence type="ECO:0000313" key="1">
    <source>
        <dbReference type="EMBL" id="GBB91805.1"/>
    </source>
</evidence>
<accession>A0A2Z6QQR5</accession>
<dbReference type="EMBL" id="BEXD01001024">
    <property type="protein sequence ID" value="GBB91805.1"/>
    <property type="molecule type" value="Genomic_DNA"/>
</dbReference>
<dbReference type="GO" id="GO:0016301">
    <property type="term" value="F:kinase activity"/>
    <property type="evidence" value="ECO:0007669"/>
    <property type="project" value="UniProtKB-KW"/>
</dbReference>
<sequence length="71" mass="8386">MRMRKNGTIYVLRNFSKIGLVKKFLQLHNDYEGNSGIDNIDKFIQNTQLSAHENVKGALEWIPYEKFRNIE</sequence>
<keyword evidence="2" id="KW-0418">Kinase</keyword>
<keyword evidence="3" id="KW-1185">Reference proteome</keyword>
<reference evidence="2" key="2">
    <citation type="submission" date="2019-10" db="EMBL/GenBank/DDBJ databases">
        <title>Conservation and host-specific expression of non-tandemly repeated heterogenous ribosome RNA gene in arbuscular mycorrhizal fungi.</title>
        <authorList>
            <person name="Maeda T."/>
            <person name="Kobayashi Y."/>
            <person name="Nakagawa T."/>
            <person name="Ezawa T."/>
            <person name="Yamaguchi K."/>
            <person name="Bino T."/>
            <person name="Nishimoto Y."/>
            <person name="Shigenobu S."/>
            <person name="Kawaguchi M."/>
        </authorList>
    </citation>
    <scope>NUCLEOTIDE SEQUENCE</scope>
    <source>
        <strain evidence="2">HR1</strain>
    </source>
</reference>
<dbReference type="Proteomes" id="UP000615446">
    <property type="component" value="Unassembled WGS sequence"/>
</dbReference>
<name>A0A2Z6QQR5_9GLOM</name>
<dbReference type="Proteomes" id="UP000247702">
    <property type="component" value="Unassembled WGS sequence"/>
</dbReference>
<comment type="caution">
    <text evidence="1">The sequence shown here is derived from an EMBL/GenBank/DDBJ whole genome shotgun (WGS) entry which is preliminary data.</text>
</comment>